<gene>
    <name evidence="1" type="ORF">IPJ27_12500</name>
</gene>
<protein>
    <submittedName>
        <fullName evidence="1">Uncharacterized protein</fullName>
    </submittedName>
</protein>
<dbReference type="EMBL" id="JADJMH010000012">
    <property type="protein sequence ID" value="MBK7675497.1"/>
    <property type="molecule type" value="Genomic_DNA"/>
</dbReference>
<name>A0A935Q026_9PROT</name>
<organism evidence="1 2">
    <name type="scientific">Candidatus Accumulibacter proximus</name>
    <dbReference type="NCBI Taxonomy" id="2954385"/>
    <lineage>
        <taxon>Bacteria</taxon>
        <taxon>Pseudomonadati</taxon>
        <taxon>Pseudomonadota</taxon>
        <taxon>Betaproteobacteria</taxon>
        <taxon>Candidatus Accumulibacter</taxon>
    </lineage>
</organism>
<evidence type="ECO:0000313" key="2">
    <source>
        <dbReference type="Proteomes" id="UP000697998"/>
    </source>
</evidence>
<evidence type="ECO:0000313" key="1">
    <source>
        <dbReference type="EMBL" id="MBK7675497.1"/>
    </source>
</evidence>
<comment type="caution">
    <text evidence="1">The sequence shown here is derived from an EMBL/GenBank/DDBJ whole genome shotgun (WGS) entry which is preliminary data.</text>
</comment>
<dbReference type="Proteomes" id="UP000697998">
    <property type="component" value="Unassembled WGS sequence"/>
</dbReference>
<reference evidence="1 2" key="1">
    <citation type="submission" date="2020-10" db="EMBL/GenBank/DDBJ databases">
        <title>Connecting structure to function with the recovery of over 1000 high-quality activated sludge metagenome-assembled genomes encoding full-length rRNA genes using long-read sequencing.</title>
        <authorList>
            <person name="Singleton C.M."/>
            <person name="Petriglieri F."/>
            <person name="Kristensen J.M."/>
            <person name="Kirkegaard R.H."/>
            <person name="Michaelsen T.Y."/>
            <person name="Andersen M.H."/>
            <person name="Karst S.M."/>
            <person name="Dueholm M.S."/>
            <person name="Nielsen P.H."/>
            <person name="Albertsen M."/>
        </authorList>
    </citation>
    <scope>NUCLEOTIDE SEQUENCE [LARGE SCALE GENOMIC DNA]</scope>
    <source>
        <strain evidence="1">EsbW_18-Q3-R4-48_BATAC.285</strain>
    </source>
</reference>
<accession>A0A935Q026</accession>
<proteinExistence type="predicted"/>
<dbReference type="AlphaFoldDB" id="A0A935Q026"/>
<sequence length="137" mass="14976">MPNIPPNASLSCPHAQFLHVRSSRRALVVALFPVVLAACAPDAWRPDDPFEAFLDQVQRKCGEVRIGSRSIGGDLLQNADAYFLDVTSRYYHREISGRSYAEALAGSFGTKPDSPGILCVLNLKRDKDPLPPPVLGM</sequence>